<reference evidence="1 2" key="1">
    <citation type="journal article" date="2019" name="Commun. Biol.">
        <title>The bagworm genome reveals a unique fibroin gene that provides high tensile strength.</title>
        <authorList>
            <person name="Kono N."/>
            <person name="Nakamura H."/>
            <person name="Ohtoshi R."/>
            <person name="Tomita M."/>
            <person name="Numata K."/>
            <person name="Arakawa K."/>
        </authorList>
    </citation>
    <scope>NUCLEOTIDE SEQUENCE [LARGE SCALE GENOMIC DNA]</scope>
</reference>
<evidence type="ECO:0000313" key="2">
    <source>
        <dbReference type="Proteomes" id="UP000299102"/>
    </source>
</evidence>
<proteinExistence type="predicted"/>
<sequence length="257" mass="29570">MKEFNIKRHYSSKHPTLYSPAGQIRKDKFQNLIANLKKLQHKQRTQLDNVGKASFIVSSKLANSLKPFAEGEFVNECMLKVCSVLYPEKKNEFEKISLSRRTVVRRIVMMANDIKTTLTDRMAGFESFSIELDESTDLSDTDQLTIFIRGVDKEFTVTGELLALQPLKGSTIREAIFNKVEKSKAFVDEISAEYDDISYYCEVRCLSKGKMLKRFYGFRNEIADFMQINNKPLPELSDPKWICDLAFPVDITGYLKD</sequence>
<gene>
    <name evidence="1" type="primary">GTF2IRD2</name>
    <name evidence="1" type="ORF">EVAR_81481_1</name>
</gene>
<dbReference type="AlphaFoldDB" id="A0A4C1W0X7"/>
<organism evidence="1 2">
    <name type="scientific">Eumeta variegata</name>
    <name type="common">Bagworm moth</name>
    <name type="synonym">Eumeta japonica</name>
    <dbReference type="NCBI Taxonomy" id="151549"/>
    <lineage>
        <taxon>Eukaryota</taxon>
        <taxon>Metazoa</taxon>
        <taxon>Ecdysozoa</taxon>
        <taxon>Arthropoda</taxon>
        <taxon>Hexapoda</taxon>
        <taxon>Insecta</taxon>
        <taxon>Pterygota</taxon>
        <taxon>Neoptera</taxon>
        <taxon>Endopterygota</taxon>
        <taxon>Lepidoptera</taxon>
        <taxon>Glossata</taxon>
        <taxon>Ditrysia</taxon>
        <taxon>Tineoidea</taxon>
        <taxon>Psychidae</taxon>
        <taxon>Oiketicinae</taxon>
        <taxon>Eumeta</taxon>
    </lineage>
</organism>
<comment type="caution">
    <text evidence="1">The sequence shown here is derived from an EMBL/GenBank/DDBJ whole genome shotgun (WGS) entry which is preliminary data.</text>
</comment>
<protein>
    <submittedName>
        <fullName evidence="1">General transcription factor II-I repeat domain-containing protein 2</fullName>
    </submittedName>
</protein>
<dbReference type="STRING" id="151549.A0A4C1W0X7"/>
<dbReference type="OrthoDB" id="6769643at2759"/>
<dbReference type="PANTHER" id="PTHR45913:SF5">
    <property type="entry name" value="GENERAL TRANSCRIPTION FACTOR II-I REPEAT DOMAIN-CONTAINING PROTEIN 2A-LIKE PROTEIN"/>
    <property type="match status" value="1"/>
</dbReference>
<dbReference type="Proteomes" id="UP000299102">
    <property type="component" value="Unassembled WGS sequence"/>
</dbReference>
<name>A0A4C1W0X7_EUMVA</name>
<accession>A0A4C1W0X7</accession>
<dbReference type="PANTHER" id="PTHR45913">
    <property type="entry name" value="EPM2A-INTERACTING PROTEIN 1"/>
    <property type="match status" value="1"/>
</dbReference>
<evidence type="ECO:0000313" key="1">
    <source>
        <dbReference type="EMBL" id="GBP44713.1"/>
    </source>
</evidence>
<dbReference type="EMBL" id="BGZK01000457">
    <property type="protein sequence ID" value="GBP44713.1"/>
    <property type="molecule type" value="Genomic_DNA"/>
</dbReference>
<keyword evidence="2" id="KW-1185">Reference proteome</keyword>